<evidence type="ECO:0000313" key="1">
    <source>
        <dbReference type="EMBL" id="SDO91041.1"/>
    </source>
</evidence>
<dbReference type="Gene3D" id="3.90.79.10">
    <property type="entry name" value="Nucleoside Triphosphate Pyrophosphohydrolase"/>
    <property type="match status" value="1"/>
</dbReference>
<dbReference type="InterPro" id="IPR000086">
    <property type="entry name" value="NUDIX_hydrolase_dom"/>
</dbReference>
<dbReference type="STRING" id="94869.SAMN04488529_101802"/>
<organism evidence="1 2">
    <name type="scientific">Clostridium gasigenes</name>
    <dbReference type="NCBI Taxonomy" id="94869"/>
    <lineage>
        <taxon>Bacteria</taxon>
        <taxon>Bacillati</taxon>
        <taxon>Bacillota</taxon>
        <taxon>Clostridia</taxon>
        <taxon>Eubacteriales</taxon>
        <taxon>Clostridiaceae</taxon>
        <taxon>Clostridium</taxon>
    </lineage>
</organism>
<proteinExistence type="predicted"/>
<dbReference type="OrthoDB" id="9786141at2"/>
<sequence>MKDIKGLTEEEYLEKYNSSKYEKPSLTVDILLFTLDEIRNEDIKRLPEKELKILLIKRNEHPFIGTWGISGGFVDINESVDNAAYRELTKDANIEDVYMEQLYTWGEVNRDPRMRVVSASYIALVNKQGLKEKAGDEVNDLAWFSISKELISDYTTQNGQLIKNYIISLISNEKDIKIIYKIKETNIFIGFNTKVDYKFEVEKSSNSTLAFDHVEILSYALERMSNKVQYTTIAFSLLSKNFTLTELQQVYELLLGRKLTKPNFRRWISKIVEETSYTKREGSYRPSKLYTLNKKLILKEFINI</sequence>
<dbReference type="InterPro" id="IPR036390">
    <property type="entry name" value="WH_DNA-bd_sf"/>
</dbReference>
<dbReference type="EMBL" id="FNJM01000001">
    <property type="protein sequence ID" value="SDO91041.1"/>
    <property type="molecule type" value="Genomic_DNA"/>
</dbReference>
<dbReference type="Pfam" id="PF00293">
    <property type="entry name" value="NUDIX"/>
    <property type="match status" value="1"/>
</dbReference>
<dbReference type="PANTHER" id="PTHR43736">
    <property type="entry name" value="ADP-RIBOSE PYROPHOSPHATASE"/>
    <property type="match status" value="1"/>
</dbReference>
<dbReference type="RefSeq" id="WP_089966049.1">
    <property type="nucleotide sequence ID" value="NZ_CP071376.1"/>
</dbReference>
<reference evidence="1 2" key="1">
    <citation type="submission" date="2016-10" db="EMBL/GenBank/DDBJ databases">
        <authorList>
            <person name="de Groot N.N."/>
        </authorList>
    </citation>
    <scope>NUCLEOTIDE SEQUENCE [LARGE SCALE GENOMIC DNA]</scope>
    <source>
        <strain evidence="1 2">DSM 12272</strain>
    </source>
</reference>
<name>A0A1H0NEK5_9CLOT</name>
<gene>
    <name evidence="1" type="ORF">SAMN04488529_101802</name>
</gene>
<dbReference type="Gene3D" id="1.10.10.10">
    <property type="entry name" value="Winged helix-like DNA-binding domain superfamily/Winged helix DNA-binding domain"/>
    <property type="match status" value="1"/>
</dbReference>
<dbReference type="PROSITE" id="PS51462">
    <property type="entry name" value="NUDIX"/>
    <property type="match status" value="1"/>
</dbReference>
<dbReference type="SUPFAM" id="SSF46785">
    <property type="entry name" value="Winged helix' DNA-binding domain"/>
    <property type="match status" value="1"/>
</dbReference>
<accession>A0A1H0NEK5</accession>
<dbReference type="AlphaFoldDB" id="A0A1H0NEK5"/>
<dbReference type="InterPro" id="IPR054105">
    <property type="entry name" value="WHD_NrtR"/>
</dbReference>
<dbReference type="SUPFAM" id="SSF55811">
    <property type="entry name" value="Nudix"/>
    <property type="match status" value="1"/>
</dbReference>
<dbReference type="PANTHER" id="PTHR43736:SF4">
    <property type="entry name" value="SLR1690 PROTEIN"/>
    <property type="match status" value="1"/>
</dbReference>
<dbReference type="Proteomes" id="UP000198597">
    <property type="component" value="Unassembled WGS sequence"/>
</dbReference>
<dbReference type="CDD" id="cd18873">
    <property type="entry name" value="NUDIX_NadM_like"/>
    <property type="match status" value="1"/>
</dbReference>
<protein>
    <submittedName>
        <fullName evidence="1">ADP-ribose pyrophosphatase YjhB, NUDIX family</fullName>
    </submittedName>
</protein>
<dbReference type="InterPro" id="IPR015797">
    <property type="entry name" value="NUDIX_hydrolase-like_dom_sf"/>
</dbReference>
<dbReference type="Pfam" id="PF21906">
    <property type="entry name" value="WHD_NrtR"/>
    <property type="match status" value="1"/>
</dbReference>
<dbReference type="GeneID" id="65310951"/>
<keyword evidence="2" id="KW-1185">Reference proteome</keyword>
<evidence type="ECO:0000313" key="2">
    <source>
        <dbReference type="Proteomes" id="UP000198597"/>
    </source>
</evidence>
<dbReference type="InterPro" id="IPR036388">
    <property type="entry name" value="WH-like_DNA-bd_sf"/>
</dbReference>